<sequence>MMQYKTQVNNFSQQLLKTTSNAMMYS</sequence>
<organism evidence="1">
    <name type="scientific">marine metagenome</name>
    <dbReference type="NCBI Taxonomy" id="408172"/>
    <lineage>
        <taxon>unclassified sequences</taxon>
        <taxon>metagenomes</taxon>
        <taxon>ecological metagenomes</taxon>
    </lineage>
</organism>
<accession>A0A383A6M9</accession>
<proteinExistence type="predicted"/>
<evidence type="ECO:0000313" key="1">
    <source>
        <dbReference type="EMBL" id="SVE03452.1"/>
    </source>
</evidence>
<protein>
    <submittedName>
        <fullName evidence="1">Uncharacterized protein</fullName>
    </submittedName>
</protein>
<dbReference type="AlphaFoldDB" id="A0A383A6M9"/>
<dbReference type="EMBL" id="UINC01189663">
    <property type="protein sequence ID" value="SVE03452.1"/>
    <property type="molecule type" value="Genomic_DNA"/>
</dbReference>
<reference evidence="1" key="1">
    <citation type="submission" date="2018-05" db="EMBL/GenBank/DDBJ databases">
        <authorList>
            <person name="Lanie J.A."/>
            <person name="Ng W.-L."/>
            <person name="Kazmierczak K.M."/>
            <person name="Andrzejewski T.M."/>
            <person name="Davidsen T.M."/>
            <person name="Wayne K.J."/>
            <person name="Tettelin H."/>
            <person name="Glass J.I."/>
            <person name="Rusch D."/>
            <person name="Podicherti R."/>
            <person name="Tsui H.-C.T."/>
            <person name="Winkler M.E."/>
        </authorList>
    </citation>
    <scope>NUCLEOTIDE SEQUENCE</scope>
</reference>
<feature type="non-terminal residue" evidence="1">
    <location>
        <position position="26"/>
    </location>
</feature>
<gene>
    <name evidence="1" type="ORF">METZ01_LOCUS456306</name>
</gene>
<name>A0A383A6M9_9ZZZZ</name>